<evidence type="ECO:0000313" key="14">
    <source>
        <dbReference type="EMBL" id="NGN62375.1"/>
    </source>
</evidence>
<keyword evidence="8" id="KW-0406">Ion transport</keyword>
<dbReference type="GO" id="GO:0015095">
    <property type="term" value="F:magnesium ion transmembrane transporter activity"/>
    <property type="evidence" value="ECO:0007669"/>
    <property type="project" value="TreeGrafter"/>
</dbReference>
<dbReference type="GO" id="GO:0015087">
    <property type="term" value="F:cobalt ion transmembrane transporter activity"/>
    <property type="evidence" value="ECO:0007669"/>
    <property type="project" value="TreeGrafter"/>
</dbReference>
<sequence>MADRLARSLRPARRLARIQHDEDREAAPETTMETRLPVQPPPAVEKSVVDAAVYRDGRRTRTPATLTEAYEQLPHGDGTLAWIGLYRPSEAQLHSAAEAFGLHELAVEDAVVAHQRPKLERYGDTLFVVLRAARYLDDVEEVNFGELHLFVGPGFVLTVRHGQSPDIGRVRRRLEDDPDLLRLGPEAVLYAILDAVVDGYAPVVAGLQNDIDEIETQVFGGDPNASRRTYELSREVVEFQRATRPLLGMLRGLQAGFEKYDTNEELQRYLRDVADHATTVAERVDGFRQALTDILTVNATLVSQAQNEEMKALAQASNAQNDELKKASSWAAILFAPTVIGGIYGMNFDTMPELHWAFGYPFAIFLMGVVCVVLYLIFKRRDWL</sequence>
<dbReference type="GO" id="GO:0005886">
    <property type="term" value="C:plasma membrane"/>
    <property type="evidence" value="ECO:0007669"/>
    <property type="project" value="UniProtKB-SubCell"/>
</dbReference>
<evidence type="ECO:0000256" key="8">
    <source>
        <dbReference type="ARBA" id="ARBA00023065"/>
    </source>
</evidence>
<dbReference type="SUPFAM" id="SSF143865">
    <property type="entry name" value="CorA soluble domain-like"/>
    <property type="match status" value="1"/>
</dbReference>
<feature type="compositionally biased region" description="Basic and acidic residues" evidence="12">
    <location>
        <begin position="18"/>
        <end position="27"/>
    </location>
</feature>
<evidence type="ECO:0000313" key="15">
    <source>
        <dbReference type="Proteomes" id="UP000481583"/>
    </source>
</evidence>
<name>A0A6G4TQV6_9ACTN</name>
<keyword evidence="3" id="KW-0813">Transport</keyword>
<dbReference type="InterPro" id="IPR002523">
    <property type="entry name" value="MgTranspt_CorA/ZnTranspt_ZntB"/>
</dbReference>
<dbReference type="AlphaFoldDB" id="A0A6G4TQV6"/>
<accession>A0A6G4TQV6</accession>
<evidence type="ECO:0000256" key="6">
    <source>
        <dbReference type="ARBA" id="ARBA00022842"/>
    </source>
</evidence>
<dbReference type="SUPFAM" id="SSF144083">
    <property type="entry name" value="Magnesium transport protein CorA, transmembrane region"/>
    <property type="match status" value="1"/>
</dbReference>
<keyword evidence="6" id="KW-0460">Magnesium</keyword>
<comment type="subcellular location">
    <subcellularLocation>
        <location evidence="1">Cell membrane</location>
        <topology evidence="1">Multi-pass membrane protein</topology>
    </subcellularLocation>
</comment>
<dbReference type="FunFam" id="1.20.58.340:FF:000004">
    <property type="entry name" value="Magnesium transport protein CorA"/>
    <property type="match status" value="1"/>
</dbReference>
<comment type="caution">
    <text evidence="14">The sequence shown here is derived from an EMBL/GenBank/DDBJ whole genome shotgun (WGS) entry which is preliminary data.</text>
</comment>
<dbReference type="GO" id="GO:0000287">
    <property type="term" value="F:magnesium ion binding"/>
    <property type="evidence" value="ECO:0007669"/>
    <property type="project" value="TreeGrafter"/>
</dbReference>
<evidence type="ECO:0000256" key="1">
    <source>
        <dbReference type="ARBA" id="ARBA00004651"/>
    </source>
</evidence>
<dbReference type="RefSeq" id="WP_165229536.1">
    <property type="nucleotide sequence ID" value="NZ_JAAKZV010000001.1"/>
</dbReference>
<dbReference type="Gene3D" id="3.30.460.20">
    <property type="entry name" value="CorA soluble domain-like"/>
    <property type="match status" value="1"/>
</dbReference>
<evidence type="ECO:0000256" key="13">
    <source>
        <dbReference type="SAM" id="Phobius"/>
    </source>
</evidence>
<evidence type="ECO:0000256" key="5">
    <source>
        <dbReference type="ARBA" id="ARBA00022692"/>
    </source>
</evidence>
<feature type="region of interest" description="Disordered" evidence="12">
    <location>
        <begin position="16"/>
        <end position="42"/>
    </location>
</feature>
<keyword evidence="5 13" id="KW-0812">Transmembrane</keyword>
<evidence type="ECO:0000256" key="4">
    <source>
        <dbReference type="ARBA" id="ARBA00022475"/>
    </source>
</evidence>
<proteinExistence type="inferred from homology"/>
<gene>
    <name evidence="14" type="ORF">G5C51_00410</name>
</gene>
<protein>
    <submittedName>
        <fullName evidence="14">Magnesium and cobalt transport protein CorA</fullName>
    </submittedName>
</protein>
<comment type="catalytic activity">
    <reaction evidence="10">
        <text>Mg(2+)(in) = Mg(2+)(out)</text>
        <dbReference type="Rhea" id="RHEA:29827"/>
        <dbReference type="ChEBI" id="CHEBI:18420"/>
    </reaction>
</comment>
<keyword evidence="7 13" id="KW-1133">Transmembrane helix</keyword>
<evidence type="ECO:0000256" key="2">
    <source>
        <dbReference type="ARBA" id="ARBA00009765"/>
    </source>
</evidence>
<comment type="function">
    <text evidence="11">Mediates influx of magnesium ions. Alternates between open and closed states. Activated by low cytoplasmic Mg(2+) levels. Inactive when cytoplasmic Mg(2+) levels are high.</text>
</comment>
<dbReference type="Pfam" id="PF01544">
    <property type="entry name" value="CorA"/>
    <property type="match status" value="1"/>
</dbReference>
<evidence type="ECO:0000256" key="11">
    <source>
        <dbReference type="ARBA" id="ARBA00045497"/>
    </source>
</evidence>
<dbReference type="EMBL" id="JAAKZV010000001">
    <property type="protein sequence ID" value="NGN62375.1"/>
    <property type="molecule type" value="Genomic_DNA"/>
</dbReference>
<dbReference type="InterPro" id="IPR045863">
    <property type="entry name" value="CorA_TM1_TM2"/>
</dbReference>
<reference evidence="14 15" key="1">
    <citation type="submission" date="2020-02" db="EMBL/GenBank/DDBJ databases">
        <title>Whole-genome analyses of novel actinobacteria.</title>
        <authorList>
            <person name="Sahin N."/>
        </authorList>
    </citation>
    <scope>NUCLEOTIDE SEQUENCE [LARGE SCALE GENOMIC DNA]</scope>
    <source>
        <strain evidence="14 15">A7024</strain>
    </source>
</reference>
<organism evidence="14 15">
    <name type="scientific">Streptomyces coryli</name>
    <dbReference type="NCBI Taxonomy" id="1128680"/>
    <lineage>
        <taxon>Bacteria</taxon>
        <taxon>Bacillati</taxon>
        <taxon>Actinomycetota</taxon>
        <taxon>Actinomycetes</taxon>
        <taxon>Kitasatosporales</taxon>
        <taxon>Streptomycetaceae</taxon>
        <taxon>Streptomyces</taxon>
    </lineage>
</organism>
<dbReference type="PANTHER" id="PTHR46494:SF1">
    <property type="entry name" value="CORA FAMILY METAL ION TRANSPORTER (EUROFUNG)"/>
    <property type="match status" value="1"/>
</dbReference>
<keyword evidence="4" id="KW-1003">Cell membrane</keyword>
<evidence type="ECO:0000256" key="3">
    <source>
        <dbReference type="ARBA" id="ARBA00022448"/>
    </source>
</evidence>
<evidence type="ECO:0000256" key="12">
    <source>
        <dbReference type="SAM" id="MobiDB-lite"/>
    </source>
</evidence>
<feature type="transmembrane region" description="Helical" evidence="13">
    <location>
        <begin position="327"/>
        <end position="346"/>
    </location>
</feature>
<dbReference type="PANTHER" id="PTHR46494">
    <property type="entry name" value="CORA FAMILY METAL ION TRANSPORTER (EUROFUNG)"/>
    <property type="match status" value="1"/>
</dbReference>
<dbReference type="GO" id="GO:0050897">
    <property type="term" value="F:cobalt ion binding"/>
    <property type="evidence" value="ECO:0007669"/>
    <property type="project" value="TreeGrafter"/>
</dbReference>
<keyword evidence="15" id="KW-1185">Reference proteome</keyword>
<feature type="transmembrane region" description="Helical" evidence="13">
    <location>
        <begin position="358"/>
        <end position="378"/>
    </location>
</feature>
<comment type="similarity">
    <text evidence="2">Belongs to the CorA metal ion transporter (MIT) (TC 1.A.35) family.</text>
</comment>
<dbReference type="InterPro" id="IPR045861">
    <property type="entry name" value="CorA_cytoplasmic_dom"/>
</dbReference>
<evidence type="ECO:0000256" key="10">
    <source>
        <dbReference type="ARBA" id="ARBA00034269"/>
    </source>
</evidence>
<dbReference type="CDD" id="cd12830">
    <property type="entry name" value="MtCorA-like"/>
    <property type="match status" value="1"/>
</dbReference>
<keyword evidence="9 13" id="KW-0472">Membrane</keyword>
<dbReference type="Gene3D" id="1.20.58.340">
    <property type="entry name" value="Magnesium transport protein CorA, transmembrane region"/>
    <property type="match status" value="2"/>
</dbReference>
<evidence type="ECO:0000256" key="9">
    <source>
        <dbReference type="ARBA" id="ARBA00023136"/>
    </source>
</evidence>
<evidence type="ECO:0000256" key="7">
    <source>
        <dbReference type="ARBA" id="ARBA00022989"/>
    </source>
</evidence>
<dbReference type="Proteomes" id="UP000481583">
    <property type="component" value="Unassembled WGS sequence"/>
</dbReference>